<dbReference type="GO" id="GO:0098632">
    <property type="term" value="F:cell-cell adhesion mediator activity"/>
    <property type="evidence" value="ECO:0007669"/>
    <property type="project" value="TreeGrafter"/>
</dbReference>
<evidence type="ECO:0000256" key="10">
    <source>
        <dbReference type="ARBA" id="ARBA00023180"/>
    </source>
</evidence>
<dbReference type="InterPro" id="IPR003599">
    <property type="entry name" value="Ig_sub"/>
</dbReference>
<dbReference type="FunFam" id="2.60.40.10:FF:000047">
    <property type="entry name" value="Contactin 1"/>
    <property type="match status" value="1"/>
</dbReference>
<dbReference type="PANTHER" id="PTHR44170">
    <property type="entry name" value="PROTEIN SIDEKICK"/>
    <property type="match status" value="1"/>
</dbReference>
<keyword evidence="12" id="KW-0393">Immunoglobulin domain</keyword>
<evidence type="ECO:0000256" key="2">
    <source>
        <dbReference type="ARBA" id="ARBA00009812"/>
    </source>
</evidence>
<feature type="domain" description="Ig-like" evidence="14">
    <location>
        <begin position="23"/>
        <end position="114"/>
    </location>
</feature>
<comment type="similarity">
    <text evidence="2">Belongs to the immunoglobulin superfamily. Contactin family.</text>
</comment>
<dbReference type="FunFam" id="2.60.40.10:FF:000035">
    <property type="entry name" value="Contactin 1"/>
    <property type="match status" value="1"/>
</dbReference>
<dbReference type="PROSITE" id="PS50835">
    <property type="entry name" value="IG_LIKE"/>
    <property type="match status" value="5"/>
</dbReference>
<dbReference type="FunFam" id="2.60.40.10:FF:000064">
    <property type="entry name" value="Contactin 1"/>
    <property type="match status" value="1"/>
</dbReference>
<feature type="domain" description="Fibronectin type-III" evidence="15">
    <location>
        <begin position="676"/>
        <end position="773"/>
    </location>
</feature>
<dbReference type="FunFam" id="2.60.40.10:FF:000054">
    <property type="entry name" value="Contactin 1"/>
    <property type="match status" value="1"/>
</dbReference>
<evidence type="ECO:0000256" key="11">
    <source>
        <dbReference type="ARBA" id="ARBA00023288"/>
    </source>
</evidence>
<evidence type="ECO:0000256" key="4">
    <source>
        <dbReference type="ARBA" id="ARBA00022622"/>
    </source>
</evidence>
<evidence type="ECO:0000256" key="9">
    <source>
        <dbReference type="ARBA" id="ARBA00023157"/>
    </source>
</evidence>
<dbReference type="GO" id="GO:0030424">
    <property type="term" value="C:axon"/>
    <property type="evidence" value="ECO:0007669"/>
    <property type="project" value="TreeGrafter"/>
</dbReference>
<dbReference type="PROSITE" id="PS50853">
    <property type="entry name" value="FN3"/>
    <property type="match status" value="3"/>
</dbReference>
<keyword evidence="7" id="KW-0130">Cell adhesion</keyword>
<dbReference type="FunFam" id="2.60.40.10:FF:000005">
    <property type="entry name" value="Neuronal cell adhesion molecule"/>
    <property type="match status" value="1"/>
</dbReference>
<feature type="domain" description="Ig-like" evidence="14">
    <location>
        <begin position="225"/>
        <end position="310"/>
    </location>
</feature>
<dbReference type="SMART" id="SM00409">
    <property type="entry name" value="IG"/>
    <property type="match status" value="6"/>
</dbReference>
<dbReference type="CDD" id="cd04969">
    <property type="entry name" value="Ig5_Contactin"/>
    <property type="match status" value="1"/>
</dbReference>
<dbReference type="Gene3D" id="2.60.40.10">
    <property type="entry name" value="Immunoglobulins"/>
    <property type="match status" value="10"/>
</dbReference>
<dbReference type="InterPro" id="IPR007110">
    <property type="entry name" value="Ig-like_dom"/>
</dbReference>
<dbReference type="SMART" id="SM00408">
    <property type="entry name" value="IGc2"/>
    <property type="match status" value="4"/>
</dbReference>
<dbReference type="AlphaFoldDB" id="A0A8D3E4S2"/>
<sequence>MSCVVKCLFPGGDVCVSGHDSGPVFEEQPSGLIYPEGLSEGKVTLSCQARASPAASYRWLVNGSDVALGLDLRYTLVAGSLVISSPESVRDTGSYQCLAINRCGTIISRAANLKFGYLHDFPPDSRSPQTAYEGMGSFVACQPPPHYPALSYRWLINEFPNFIKKDDGRWFVSQVTGNLYVARAEPNDTGSYFCFTTINMDISTKSTFSKANQLTVLPDGTESAPNIKVRFPAETYALAGHTTPLECFAYGNPVPKLRWRKVDGLMPSKAGASAEGPTLVLPELSFDDEGVYECEAYNSEGSDTYQGRISVQAQPEWLQVMSDSEVEISSELHWSCVVLANRDPPYAGCATDCHSARSNLALEDSGMYQCVAENKHGTIYSTAELRVQVQAPDFRSNPVRKLIPAARGGQVMIECRPRAAPKPSLFWSRGTELLTNSSRCFTVTSDGILWIHNISRADEGKYTCFAENYLGKANSTGHVSVRDATKITLAPSNADINQGENVTLQCHASHDPTMDLTFTWALNGVLLDKENIGDLLIVNTQLSQAGVYTCMAQTVVDSASASAKLVVRGPPGPPGGLLVKNVAETSVELRWSRGYDNHSPIGKYIIMGRSSLSSQWKKMRTDPVNIEGNAESARVMGLIPWMDYEFQIIASNILGSGEPSVPSQTIRTQQAAPTVAPSGLAGGGGDRNELIVTWTPMAREYQNGDSFGYILAFRRKDATLWTVARVPHVESSRYVYYNESLTPYSPFEVKIKAYNRRGEGPFSQIAVVHSAEEGEPTTPVPLPILIQILTATAFCVSTVNVLCVTCGTQIRYWRQHEREAAADRVRTAGLETTARVSGLRPSTRYHVAVLAYNSAGTGPPSPRTTVTTRKPPPNRPPGNVSWRTDGSLVIMRWDHVKAMHNESAVLGYKVLYKHEGQNSLKVLDKGKSSVSLPLPKDNGYVVLEIRSWGDGGDGPAHEIIVSRDSGETLKKHAPELCVVCYNDKIYREWEKQLSELKFIDL</sequence>
<comment type="subcellular location">
    <subcellularLocation>
        <location evidence="1">Cell membrane</location>
        <topology evidence="1">Lipid-anchor</topology>
        <topology evidence="1">GPI-anchor</topology>
    </subcellularLocation>
</comment>
<evidence type="ECO:0000256" key="6">
    <source>
        <dbReference type="ARBA" id="ARBA00022737"/>
    </source>
</evidence>
<dbReference type="SMART" id="SM00060">
    <property type="entry name" value="FN3"/>
    <property type="match status" value="3"/>
</dbReference>
<feature type="domain" description="Ig-like" evidence="14">
    <location>
        <begin position="392"/>
        <end position="482"/>
    </location>
</feature>
<dbReference type="InterPro" id="IPR036116">
    <property type="entry name" value="FN3_sf"/>
</dbReference>
<dbReference type="InterPro" id="IPR036179">
    <property type="entry name" value="Ig-like_dom_sf"/>
</dbReference>
<keyword evidence="4" id="KW-0336">GPI-anchor</keyword>
<dbReference type="FunFam" id="2.60.40.10:FF:000052">
    <property type="entry name" value="Contactin 1"/>
    <property type="match status" value="1"/>
</dbReference>
<dbReference type="CDD" id="cd00063">
    <property type="entry name" value="FN3"/>
    <property type="match status" value="3"/>
</dbReference>
<dbReference type="GeneTree" id="ENSGT00940000164703"/>
<dbReference type="Proteomes" id="UP000694558">
    <property type="component" value="Chromosome 6"/>
</dbReference>
<evidence type="ECO:0000256" key="7">
    <source>
        <dbReference type="ARBA" id="ARBA00022889"/>
    </source>
</evidence>
<proteinExistence type="inferred from homology"/>
<feature type="domain" description="Fibronectin type-III" evidence="15">
    <location>
        <begin position="573"/>
        <end position="671"/>
    </location>
</feature>
<keyword evidence="5" id="KW-0732">Signal</keyword>
<organism evidence="16 17">
    <name type="scientific">Scophthalmus maximus</name>
    <name type="common">Turbot</name>
    <name type="synonym">Psetta maxima</name>
    <dbReference type="NCBI Taxonomy" id="52904"/>
    <lineage>
        <taxon>Eukaryota</taxon>
        <taxon>Metazoa</taxon>
        <taxon>Chordata</taxon>
        <taxon>Craniata</taxon>
        <taxon>Vertebrata</taxon>
        <taxon>Euteleostomi</taxon>
        <taxon>Actinopterygii</taxon>
        <taxon>Neopterygii</taxon>
        <taxon>Teleostei</taxon>
        <taxon>Neoteleostei</taxon>
        <taxon>Acanthomorphata</taxon>
        <taxon>Carangaria</taxon>
        <taxon>Pleuronectiformes</taxon>
        <taxon>Pleuronectoidei</taxon>
        <taxon>Scophthalmidae</taxon>
        <taxon>Scophthalmus</taxon>
    </lineage>
</organism>
<feature type="domain" description="Ig-like" evidence="14">
    <location>
        <begin position="122"/>
        <end position="209"/>
    </location>
</feature>
<keyword evidence="8" id="KW-0472">Membrane</keyword>
<evidence type="ECO:0000259" key="14">
    <source>
        <dbReference type="PROSITE" id="PS50835"/>
    </source>
</evidence>
<evidence type="ECO:0000259" key="15">
    <source>
        <dbReference type="PROSITE" id="PS50853"/>
    </source>
</evidence>
<dbReference type="Ensembl" id="ENSSMAT00000052759.1">
    <property type="protein sequence ID" value="ENSSMAP00000066781.1"/>
    <property type="gene ID" value="ENSSMAG00000019191.2"/>
</dbReference>
<dbReference type="FunFam" id="2.60.40.10:FF:000600">
    <property type="entry name" value="Contactin 2"/>
    <property type="match status" value="2"/>
</dbReference>
<feature type="region of interest" description="Disordered" evidence="13">
    <location>
        <begin position="853"/>
        <end position="881"/>
    </location>
</feature>
<evidence type="ECO:0000256" key="13">
    <source>
        <dbReference type="SAM" id="MobiDB-lite"/>
    </source>
</evidence>
<feature type="domain" description="Ig-like" evidence="14">
    <location>
        <begin position="485"/>
        <end position="566"/>
    </location>
</feature>
<dbReference type="PANTHER" id="PTHR44170:SF28">
    <property type="entry name" value="CONTACTIN-2"/>
    <property type="match status" value="1"/>
</dbReference>
<keyword evidence="11" id="KW-0449">Lipoprotein</keyword>
<dbReference type="FunFam" id="2.60.40.10:FF:000028">
    <property type="entry name" value="Neuronal cell adhesion molecule"/>
    <property type="match status" value="1"/>
</dbReference>
<keyword evidence="9" id="KW-1015">Disulfide bond</keyword>
<feature type="domain" description="Fibronectin type-III" evidence="15">
    <location>
        <begin position="780"/>
        <end position="871"/>
    </location>
</feature>
<dbReference type="InterPro" id="IPR013098">
    <property type="entry name" value="Ig_I-set"/>
</dbReference>
<evidence type="ECO:0000256" key="8">
    <source>
        <dbReference type="ARBA" id="ARBA00023136"/>
    </source>
</evidence>
<evidence type="ECO:0000256" key="3">
    <source>
        <dbReference type="ARBA" id="ARBA00022475"/>
    </source>
</evidence>
<reference evidence="16" key="2">
    <citation type="submission" date="2025-08" db="UniProtKB">
        <authorList>
            <consortium name="Ensembl"/>
        </authorList>
    </citation>
    <scope>IDENTIFICATION</scope>
</reference>
<evidence type="ECO:0000313" key="17">
    <source>
        <dbReference type="Proteomes" id="UP000694558"/>
    </source>
</evidence>
<evidence type="ECO:0000313" key="16">
    <source>
        <dbReference type="Ensembl" id="ENSSMAP00000066781.1"/>
    </source>
</evidence>
<dbReference type="SUPFAM" id="SSF49265">
    <property type="entry name" value="Fibronectin type III"/>
    <property type="match status" value="2"/>
</dbReference>
<dbReference type="Pfam" id="PF13927">
    <property type="entry name" value="Ig_3"/>
    <property type="match status" value="3"/>
</dbReference>
<dbReference type="GO" id="GO:0005886">
    <property type="term" value="C:plasma membrane"/>
    <property type="evidence" value="ECO:0007669"/>
    <property type="project" value="UniProtKB-SubCell"/>
</dbReference>
<dbReference type="Pfam" id="PF07679">
    <property type="entry name" value="I-set"/>
    <property type="match status" value="1"/>
</dbReference>
<keyword evidence="3" id="KW-1003">Cell membrane</keyword>
<dbReference type="InterPro" id="IPR013783">
    <property type="entry name" value="Ig-like_fold"/>
</dbReference>
<evidence type="ECO:0000256" key="12">
    <source>
        <dbReference type="ARBA" id="ARBA00023319"/>
    </source>
</evidence>
<dbReference type="GO" id="GO:0007411">
    <property type="term" value="P:axon guidance"/>
    <property type="evidence" value="ECO:0007669"/>
    <property type="project" value="TreeGrafter"/>
</dbReference>
<gene>
    <name evidence="16" type="primary">cntn2</name>
</gene>
<reference evidence="16" key="1">
    <citation type="submission" date="2023-05" db="EMBL/GenBank/DDBJ databases">
        <title>High-quality long-read genome of Scophthalmus maximus.</title>
        <authorList>
            <person name="Lien S."/>
            <person name="Martinez P."/>
        </authorList>
    </citation>
    <scope>NUCLEOTIDE SEQUENCE [LARGE SCALE GENOMIC DNA]</scope>
</reference>
<dbReference type="SUPFAM" id="SSF48726">
    <property type="entry name" value="Immunoglobulin"/>
    <property type="match status" value="6"/>
</dbReference>
<keyword evidence="10" id="KW-0325">Glycoprotein</keyword>
<keyword evidence="6" id="KW-0677">Repeat</keyword>
<dbReference type="GO" id="GO:0007420">
    <property type="term" value="P:brain development"/>
    <property type="evidence" value="ECO:0007669"/>
    <property type="project" value="TreeGrafter"/>
</dbReference>
<dbReference type="InterPro" id="IPR003598">
    <property type="entry name" value="Ig_sub2"/>
</dbReference>
<protein>
    <submittedName>
        <fullName evidence="16">Contactin 2</fullName>
    </submittedName>
</protein>
<accession>A0A8D3E4S2</accession>
<dbReference type="InterPro" id="IPR003961">
    <property type="entry name" value="FN3_dom"/>
</dbReference>
<dbReference type="GO" id="GO:0098552">
    <property type="term" value="C:side of membrane"/>
    <property type="evidence" value="ECO:0007669"/>
    <property type="project" value="UniProtKB-KW"/>
</dbReference>
<dbReference type="Pfam" id="PF00041">
    <property type="entry name" value="fn3"/>
    <property type="match status" value="3"/>
</dbReference>
<evidence type="ECO:0000256" key="5">
    <source>
        <dbReference type="ARBA" id="ARBA00022729"/>
    </source>
</evidence>
<evidence type="ECO:0000256" key="1">
    <source>
        <dbReference type="ARBA" id="ARBA00004609"/>
    </source>
</evidence>
<name>A0A8D3E4S2_SCOMX</name>